<reference evidence="2" key="1">
    <citation type="submission" date="2022-12" db="EMBL/GenBank/DDBJ databases">
        <title>Genomic Characterization of Candidatus Phytoplasma sacchari in China.</title>
        <authorList>
            <person name="Zhang R.-Y."/>
        </authorList>
    </citation>
    <scope>NUCLEOTIDE SEQUENCE [LARGE SCALE GENOMIC DNA]</scope>
    <source>
        <strain evidence="2">SCWL1</strain>
    </source>
</reference>
<feature type="transmembrane region" description="Helical" evidence="1">
    <location>
        <begin position="61"/>
        <end position="81"/>
    </location>
</feature>
<name>A0ABY7M1I8_9MOLU</name>
<evidence type="ECO:0000313" key="3">
    <source>
        <dbReference type="Proteomes" id="UP001210120"/>
    </source>
</evidence>
<sequence length="254" mass="30955">MFFNIQNKIYKFFLHFFILICIITYLRKLTIFNIIYLKFNNIENFIKSIKIILFSILDNTFYFFTSQSNFLVIIVLFLNFTKFKNKKYYSLLTFITLIDILLTGIVWNLIASPTNELLEIKKYFLKISFFEHFYIPLFYIIFYYSSFYVPCHSYFSLKKAYYALVHPLFYLFYSLLLAYLSEEKIYNYPYNFVCPYKKTNISSYFFHLFKIDNYQKQQGFLGVFINNLFLFIVLLITIPFLYIIKKNISKRKNS</sequence>
<feature type="transmembrane region" description="Helical" evidence="1">
    <location>
        <begin position="88"/>
        <end position="110"/>
    </location>
</feature>
<gene>
    <name evidence="2" type="ORF">O7R10_01250</name>
</gene>
<keyword evidence="1" id="KW-0472">Membrane</keyword>
<keyword evidence="3" id="KW-1185">Reference proteome</keyword>
<keyword evidence="1" id="KW-0812">Transmembrane</keyword>
<keyword evidence="1" id="KW-1133">Transmembrane helix</keyword>
<proteinExistence type="predicted"/>
<feature type="transmembrane region" description="Helical" evidence="1">
    <location>
        <begin position="130"/>
        <end position="149"/>
    </location>
</feature>
<evidence type="ECO:0000256" key="1">
    <source>
        <dbReference type="SAM" id="Phobius"/>
    </source>
</evidence>
<organism evidence="2 3">
    <name type="scientific">Candidatus Phytoplasma sacchari</name>
    <dbReference type="NCBI Taxonomy" id="2609813"/>
    <lineage>
        <taxon>Bacteria</taxon>
        <taxon>Bacillati</taxon>
        <taxon>Mycoplasmatota</taxon>
        <taxon>Mollicutes</taxon>
        <taxon>Acholeplasmatales</taxon>
        <taxon>Acholeplasmataceae</taxon>
        <taxon>Candidatus Phytoplasma</taxon>
        <taxon>16SrXI (Rice yellow dwarf group)</taxon>
    </lineage>
</organism>
<dbReference type="Proteomes" id="UP001210120">
    <property type="component" value="Chromosome"/>
</dbReference>
<feature type="transmembrane region" description="Helical" evidence="1">
    <location>
        <begin position="220"/>
        <end position="244"/>
    </location>
</feature>
<accession>A0ABY7M1I8</accession>
<evidence type="ECO:0000313" key="2">
    <source>
        <dbReference type="EMBL" id="WBL31225.1"/>
    </source>
</evidence>
<dbReference type="EMBL" id="CP115156">
    <property type="protein sequence ID" value="WBL31225.1"/>
    <property type="molecule type" value="Genomic_DNA"/>
</dbReference>
<feature type="transmembrane region" description="Helical" evidence="1">
    <location>
        <begin position="12"/>
        <end position="36"/>
    </location>
</feature>
<protein>
    <submittedName>
        <fullName evidence="2">Uncharacterized protein</fullName>
    </submittedName>
</protein>
<feature type="transmembrane region" description="Helical" evidence="1">
    <location>
        <begin position="161"/>
        <end position="180"/>
    </location>
</feature>